<protein>
    <submittedName>
        <fullName evidence="1">SRPBCC family protein</fullName>
    </submittedName>
</protein>
<gene>
    <name evidence="1" type="ORF">D5S18_29740</name>
</gene>
<dbReference type="SUPFAM" id="SSF55961">
    <property type="entry name" value="Bet v1-like"/>
    <property type="match status" value="1"/>
</dbReference>
<accession>A0A3A4JMP1</accession>
<proteinExistence type="predicted"/>
<name>A0A3A4JMP1_9NOCA</name>
<dbReference type="Pfam" id="PF10604">
    <property type="entry name" value="Polyketide_cyc2"/>
    <property type="match status" value="1"/>
</dbReference>
<reference evidence="1 2" key="1">
    <citation type="submission" date="2018-09" db="EMBL/GenBank/DDBJ databases">
        <title>YIM PH21274 draft genome.</title>
        <authorList>
            <person name="Miao C."/>
        </authorList>
    </citation>
    <scope>NUCLEOTIDE SEQUENCE [LARGE SCALE GENOMIC DNA]</scope>
    <source>
        <strain evidence="1 2">YIM PH 21724</strain>
    </source>
</reference>
<organism evidence="1 2">
    <name type="scientific">Nocardia panacis</name>
    <dbReference type="NCBI Taxonomy" id="2340916"/>
    <lineage>
        <taxon>Bacteria</taxon>
        <taxon>Bacillati</taxon>
        <taxon>Actinomycetota</taxon>
        <taxon>Actinomycetes</taxon>
        <taxon>Mycobacteriales</taxon>
        <taxon>Nocardiaceae</taxon>
        <taxon>Nocardia</taxon>
    </lineage>
</organism>
<sequence>MWGRSSSGSSFHPGVCMNARVGAGYRRELRSTIPNSSSGPGNRAIGSSQFVWKGCRMGHVEVGATARAAIEAAFEYVDDYRHVPDWMFGVKHFTPLGAQTSGVGARFDTALNLGPTTLHLQGEVVEWARDAVVTLRVRKGIEGTLRFTFQPLDAEATRIDAVVDYKVPGGLAGLALDRVLRAFIGPAVRHTERNLRERIEFDYAARKDCGS</sequence>
<dbReference type="Gene3D" id="3.30.530.20">
    <property type="match status" value="1"/>
</dbReference>
<keyword evidence="2" id="KW-1185">Reference proteome</keyword>
<dbReference type="CDD" id="cd07812">
    <property type="entry name" value="SRPBCC"/>
    <property type="match status" value="1"/>
</dbReference>
<dbReference type="AlphaFoldDB" id="A0A3A4JMP1"/>
<comment type="caution">
    <text evidence="1">The sequence shown here is derived from an EMBL/GenBank/DDBJ whole genome shotgun (WGS) entry which is preliminary data.</text>
</comment>
<dbReference type="Proteomes" id="UP000266677">
    <property type="component" value="Unassembled WGS sequence"/>
</dbReference>
<dbReference type="EMBL" id="QZFU01000041">
    <property type="protein sequence ID" value="RJO70041.1"/>
    <property type="molecule type" value="Genomic_DNA"/>
</dbReference>
<dbReference type="InterPro" id="IPR023393">
    <property type="entry name" value="START-like_dom_sf"/>
</dbReference>
<dbReference type="InterPro" id="IPR019587">
    <property type="entry name" value="Polyketide_cyclase/dehydratase"/>
</dbReference>
<evidence type="ECO:0000313" key="1">
    <source>
        <dbReference type="EMBL" id="RJO70041.1"/>
    </source>
</evidence>
<evidence type="ECO:0000313" key="2">
    <source>
        <dbReference type="Proteomes" id="UP000266677"/>
    </source>
</evidence>